<dbReference type="InterPro" id="IPR035907">
    <property type="entry name" value="Hppk_sf"/>
</dbReference>
<feature type="domain" description="7,8-dihydro-6-hydroxymethylpterin-pyrophosphokinase" evidence="13">
    <location>
        <begin position="2"/>
        <end position="116"/>
    </location>
</feature>
<dbReference type="SUPFAM" id="SSF55083">
    <property type="entry name" value="6-hydroxymethyl-7,8-dihydropterin pyrophosphokinase, HPPK"/>
    <property type="match status" value="1"/>
</dbReference>
<evidence type="ECO:0000259" key="13">
    <source>
        <dbReference type="Pfam" id="PF01288"/>
    </source>
</evidence>
<evidence type="ECO:0000256" key="2">
    <source>
        <dbReference type="ARBA" id="ARBA00005810"/>
    </source>
</evidence>
<dbReference type="NCBIfam" id="TIGR01498">
    <property type="entry name" value="folK"/>
    <property type="match status" value="1"/>
</dbReference>
<dbReference type="EC" id="2.7.6.3" evidence="3"/>
<dbReference type="CDD" id="cd00483">
    <property type="entry name" value="HPPK"/>
    <property type="match status" value="1"/>
</dbReference>
<evidence type="ECO:0000256" key="7">
    <source>
        <dbReference type="ARBA" id="ARBA00022777"/>
    </source>
</evidence>
<dbReference type="GO" id="GO:0005524">
    <property type="term" value="F:ATP binding"/>
    <property type="evidence" value="ECO:0007669"/>
    <property type="project" value="UniProtKB-KW"/>
</dbReference>
<name>A0A512N862_9HYPH</name>
<comment type="caution">
    <text evidence="14">The sequence shown here is derived from an EMBL/GenBank/DDBJ whole genome shotgun (WGS) entry which is preliminary data.</text>
</comment>
<dbReference type="Pfam" id="PF01288">
    <property type="entry name" value="HPPK"/>
    <property type="match status" value="1"/>
</dbReference>
<dbReference type="GO" id="GO:0003848">
    <property type="term" value="F:2-amino-4-hydroxy-6-hydroxymethyldihydropteridine diphosphokinase activity"/>
    <property type="evidence" value="ECO:0007669"/>
    <property type="project" value="UniProtKB-EC"/>
</dbReference>
<evidence type="ECO:0000256" key="6">
    <source>
        <dbReference type="ARBA" id="ARBA00022741"/>
    </source>
</evidence>
<keyword evidence="9" id="KW-0289">Folate biosynthesis</keyword>
<accession>A0A512N862</accession>
<comment type="pathway">
    <text evidence="1">Cofactor biosynthesis; tetrahydrofolate biosynthesis; 2-amino-4-hydroxy-6-hydroxymethyl-7,8-dihydropteridine diphosphate from 7,8-dihydroneopterin triphosphate: step 4/4.</text>
</comment>
<dbReference type="GO" id="GO:0016301">
    <property type="term" value="F:kinase activity"/>
    <property type="evidence" value="ECO:0007669"/>
    <property type="project" value="UniProtKB-KW"/>
</dbReference>
<evidence type="ECO:0000256" key="9">
    <source>
        <dbReference type="ARBA" id="ARBA00022909"/>
    </source>
</evidence>
<comment type="similarity">
    <text evidence="2">Belongs to the HPPK family.</text>
</comment>
<evidence type="ECO:0000256" key="3">
    <source>
        <dbReference type="ARBA" id="ARBA00013253"/>
    </source>
</evidence>
<evidence type="ECO:0000256" key="10">
    <source>
        <dbReference type="ARBA" id="ARBA00029409"/>
    </source>
</evidence>
<evidence type="ECO:0000313" key="15">
    <source>
        <dbReference type="Proteomes" id="UP000321058"/>
    </source>
</evidence>
<dbReference type="EMBL" id="BKAJ01000034">
    <property type="protein sequence ID" value="GEP55174.1"/>
    <property type="molecule type" value="Genomic_DNA"/>
</dbReference>
<keyword evidence="6" id="KW-0547">Nucleotide-binding</keyword>
<dbReference type="AlphaFoldDB" id="A0A512N862"/>
<evidence type="ECO:0000256" key="4">
    <source>
        <dbReference type="ARBA" id="ARBA00016218"/>
    </source>
</evidence>
<keyword evidence="5" id="KW-0808">Transferase</keyword>
<evidence type="ECO:0000256" key="8">
    <source>
        <dbReference type="ARBA" id="ARBA00022840"/>
    </source>
</evidence>
<dbReference type="Proteomes" id="UP000321058">
    <property type="component" value="Unassembled WGS sequence"/>
</dbReference>
<evidence type="ECO:0000256" key="12">
    <source>
        <dbReference type="ARBA" id="ARBA00033413"/>
    </source>
</evidence>
<keyword evidence="7" id="KW-0418">Kinase</keyword>
<evidence type="ECO:0000256" key="5">
    <source>
        <dbReference type="ARBA" id="ARBA00022679"/>
    </source>
</evidence>
<evidence type="ECO:0000313" key="14">
    <source>
        <dbReference type="EMBL" id="GEP55174.1"/>
    </source>
</evidence>
<dbReference type="UniPathway" id="UPA00077">
    <property type="reaction ID" value="UER00155"/>
</dbReference>
<gene>
    <name evidence="14" type="ORF">RSO01_23400</name>
</gene>
<dbReference type="PANTHER" id="PTHR43071:SF1">
    <property type="entry name" value="2-AMINO-4-HYDROXY-6-HYDROXYMETHYLDIHYDROPTERIDINE PYROPHOSPHOKINASE"/>
    <property type="match status" value="1"/>
</dbReference>
<dbReference type="Gene3D" id="3.30.70.560">
    <property type="entry name" value="7,8-Dihydro-6-hydroxymethylpterin-pyrophosphokinase HPPK"/>
    <property type="match status" value="1"/>
</dbReference>
<dbReference type="GO" id="GO:0046654">
    <property type="term" value="P:tetrahydrofolate biosynthetic process"/>
    <property type="evidence" value="ECO:0007669"/>
    <property type="project" value="UniProtKB-UniPathway"/>
</dbReference>
<dbReference type="InterPro" id="IPR000550">
    <property type="entry name" value="Hppk"/>
</dbReference>
<comment type="function">
    <text evidence="10">Catalyzes the transfer of pyrophosphate from adenosine triphosphate (ATP) to 6-hydroxymethyl-7,8-dihydropterin, an enzymatic step in folate biosynthesis pathway.</text>
</comment>
<evidence type="ECO:0000256" key="11">
    <source>
        <dbReference type="ARBA" id="ARBA00029766"/>
    </source>
</evidence>
<dbReference type="GO" id="GO:0046656">
    <property type="term" value="P:folic acid biosynthetic process"/>
    <property type="evidence" value="ECO:0007669"/>
    <property type="project" value="UniProtKB-KW"/>
</dbReference>
<protein>
    <recommendedName>
        <fullName evidence="4">2-amino-4-hydroxy-6-hydroxymethyldihydropteridine pyrophosphokinase</fullName>
        <ecNumber evidence="3">2.7.6.3</ecNumber>
    </recommendedName>
    <alternativeName>
        <fullName evidence="11">6-hydroxymethyl-7,8-dihydropterin pyrophosphokinase</fullName>
    </alternativeName>
    <alternativeName>
        <fullName evidence="12">7,8-dihydro-6-hydroxymethylpterin-pyrophosphokinase</fullName>
    </alternativeName>
</protein>
<dbReference type="PANTHER" id="PTHR43071">
    <property type="entry name" value="2-AMINO-4-HYDROXY-6-HYDROXYMETHYLDIHYDROPTERIDINE PYROPHOSPHOKINASE"/>
    <property type="match status" value="1"/>
</dbReference>
<keyword evidence="8" id="KW-0067">ATP-binding</keyword>
<proteinExistence type="inferred from homology"/>
<sequence>MEAALDELGRRGVVIRQVSPWYRTAPVPASDQPWYVNAVAELEIDLAADALLAQLHEVEDAFGRVRTVPNAARLIDLDLLDFNGEIAAGGPGRATLPHPRMEGRAFVLKPLADLAPDWRHPRTGSSIQALLAALPADQVIERL</sequence>
<reference evidence="14 15" key="1">
    <citation type="submission" date="2019-07" db="EMBL/GenBank/DDBJ databases">
        <title>Whole genome shotgun sequence of Reyranella soli NBRC 108950.</title>
        <authorList>
            <person name="Hosoyama A."/>
            <person name="Uohara A."/>
            <person name="Ohji S."/>
            <person name="Ichikawa N."/>
        </authorList>
    </citation>
    <scope>NUCLEOTIDE SEQUENCE [LARGE SCALE GENOMIC DNA]</scope>
    <source>
        <strain evidence="14 15">NBRC 108950</strain>
    </source>
</reference>
<keyword evidence="15" id="KW-1185">Reference proteome</keyword>
<organism evidence="14 15">
    <name type="scientific">Reyranella soli</name>
    <dbReference type="NCBI Taxonomy" id="1230389"/>
    <lineage>
        <taxon>Bacteria</taxon>
        <taxon>Pseudomonadati</taxon>
        <taxon>Pseudomonadota</taxon>
        <taxon>Alphaproteobacteria</taxon>
        <taxon>Hyphomicrobiales</taxon>
        <taxon>Reyranellaceae</taxon>
        <taxon>Reyranella</taxon>
    </lineage>
</organism>
<evidence type="ECO:0000256" key="1">
    <source>
        <dbReference type="ARBA" id="ARBA00005051"/>
    </source>
</evidence>